<dbReference type="OrthoDB" id="421951at2759"/>
<dbReference type="EMBL" id="MVBO01000043">
    <property type="protein sequence ID" value="OZJ04379.1"/>
    <property type="molecule type" value="Genomic_DNA"/>
</dbReference>
<evidence type="ECO:0000259" key="1">
    <source>
        <dbReference type="Pfam" id="PF22749"/>
    </source>
</evidence>
<name>A0A261Y186_9FUNG</name>
<feature type="domain" description="Arb2" evidence="1">
    <location>
        <begin position="2"/>
        <end position="88"/>
    </location>
</feature>
<dbReference type="PANTHER" id="PTHR21357">
    <property type="entry name" value="FAM172 FAMILY PROTEIN HOMOLOG CG10038"/>
    <property type="match status" value="1"/>
</dbReference>
<sequence length="177" mass="20126">MEDPGAHCRYIFDHFISKCNAKQIFFLVQSYASVCVLSLMEQHFPFFQDRVKGIVVAQTVHNIDTIHEPDHKTWIRKRCLNWSSDHEPYLSIYNDARFGCLTASADVDMADAIIPKTLSTTLTIFDGLSRSYTIPELASQFETALEDVGSEEEADDDDDGEVHTLDSLRAAQQRLHQ</sequence>
<reference evidence="2 3" key="1">
    <citation type="journal article" date="2017" name="Mycologia">
        <title>Bifiguratus adelaidae, gen. et sp. nov., a new member of Mucoromycotina in endophytic and soil-dwelling habitats.</title>
        <authorList>
            <person name="Torres-Cruz T.J."/>
            <person name="Billingsley Tobias T.L."/>
            <person name="Almatruk M."/>
            <person name="Hesse C."/>
            <person name="Kuske C.R."/>
            <person name="Desiro A."/>
            <person name="Benucci G.M."/>
            <person name="Bonito G."/>
            <person name="Stajich J.E."/>
            <person name="Dunlap C."/>
            <person name="Arnold A.E."/>
            <person name="Porras-Alfaro A."/>
        </authorList>
    </citation>
    <scope>NUCLEOTIDE SEQUENCE [LARGE SCALE GENOMIC DNA]</scope>
    <source>
        <strain evidence="2 3">AZ0501</strain>
    </source>
</reference>
<dbReference type="GO" id="GO:0035197">
    <property type="term" value="F:siRNA binding"/>
    <property type="evidence" value="ECO:0007669"/>
    <property type="project" value="TreeGrafter"/>
</dbReference>
<evidence type="ECO:0000313" key="2">
    <source>
        <dbReference type="EMBL" id="OZJ04379.1"/>
    </source>
</evidence>
<dbReference type="InterPro" id="IPR053858">
    <property type="entry name" value="Arb2_dom"/>
</dbReference>
<protein>
    <recommendedName>
        <fullName evidence="1">Arb2 domain-containing protein</fullName>
    </recommendedName>
</protein>
<dbReference type="PANTHER" id="PTHR21357:SF4">
    <property type="entry name" value="FAM172 FAMILY PROTEIN HOMOLOG CG10038"/>
    <property type="match status" value="1"/>
</dbReference>
<comment type="caution">
    <text evidence="2">The sequence shown here is derived from an EMBL/GenBank/DDBJ whole genome shotgun (WGS) entry which is preliminary data.</text>
</comment>
<accession>A0A261Y186</accession>
<dbReference type="Proteomes" id="UP000242875">
    <property type="component" value="Unassembled WGS sequence"/>
</dbReference>
<gene>
    <name evidence="2" type="ORF">BZG36_03196</name>
</gene>
<dbReference type="GO" id="GO:0005634">
    <property type="term" value="C:nucleus"/>
    <property type="evidence" value="ECO:0007669"/>
    <property type="project" value="TreeGrafter"/>
</dbReference>
<dbReference type="Pfam" id="PF22749">
    <property type="entry name" value="Arb2"/>
    <property type="match status" value="1"/>
</dbReference>
<proteinExistence type="predicted"/>
<evidence type="ECO:0000313" key="3">
    <source>
        <dbReference type="Proteomes" id="UP000242875"/>
    </source>
</evidence>
<dbReference type="GO" id="GO:0031048">
    <property type="term" value="P:regulatory ncRNA-mediated heterochromatin formation"/>
    <property type="evidence" value="ECO:0007669"/>
    <property type="project" value="TreeGrafter"/>
</dbReference>
<dbReference type="AlphaFoldDB" id="A0A261Y186"/>
<organism evidence="2 3">
    <name type="scientific">Bifiguratus adelaidae</name>
    <dbReference type="NCBI Taxonomy" id="1938954"/>
    <lineage>
        <taxon>Eukaryota</taxon>
        <taxon>Fungi</taxon>
        <taxon>Fungi incertae sedis</taxon>
        <taxon>Mucoromycota</taxon>
        <taxon>Mucoromycotina</taxon>
        <taxon>Endogonomycetes</taxon>
        <taxon>Endogonales</taxon>
        <taxon>Endogonales incertae sedis</taxon>
        <taxon>Bifiguratus</taxon>
    </lineage>
</organism>
<dbReference type="InterPro" id="IPR048263">
    <property type="entry name" value="Arb2"/>
</dbReference>
<keyword evidence="3" id="KW-1185">Reference proteome</keyword>